<gene>
    <name evidence="8" type="primary">trxA</name>
    <name evidence="8" type="ORF">ABFZ84_03975</name>
</gene>
<proteinExistence type="inferred from homology"/>
<dbReference type="SUPFAM" id="SSF48452">
    <property type="entry name" value="TPR-like"/>
    <property type="match status" value="1"/>
</dbReference>
<protein>
    <recommendedName>
        <fullName evidence="6">Thioredoxin</fullName>
    </recommendedName>
</protein>
<sequence>MSEILGMGASAPSGGDAVKDVTIETFEQEVLNASMNVPVIVDFWAEWCGPCKTLGPMLERAVHATQGKVRMVKIDIDKNQMLASQMRIQSIPTVYGFFQGRPVDGFQGAVPESEIKQFVERLVQAAAGGADATGPEEDYVAVGQQALDNGDVATAAQYFAHAAQQDGENVAALAGLARCQLALGDAEQAKQTIAMVPEDKKKDPALSSVIAALSIAEGHQGGEDLATLKSKVDANPADLDAQFALVGGYLGAGSMEPAIDTLLDIIERDRDWNEEAARKKLLTVFEALGHAHPATAAGRRRLSSILFS</sequence>
<dbReference type="Pfam" id="PF00085">
    <property type="entry name" value="Thioredoxin"/>
    <property type="match status" value="1"/>
</dbReference>
<dbReference type="InterPro" id="IPR017937">
    <property type="entry name" value="Thioredoxin_CS"/>
</dbReference>
<keyword evidence="9" id="KW-1185">Reference proteome</keyword>
<dbReference type="InterPro" id="IPR011990">
    <property type="entry name" value="TPR-like_helical_dom_sf"/>
</dbReference>
<feature type="domain" description="Thioredoxin" evidence="7">
    <location>
        <begin position="12"/>
        <end position="124"/>
    </location>
</feature>
<evidence type="ECO:0000256" key="6">
    <source>
        <dbReference type="NCBIfam" id="TIGR01068"/>
    </source>
</evidence>
<reference evidence="8 9" key="1">
    <citation type="submission" date="2024-05" db="EMBL/GenBank/DDBJ databases">
        <title>Three bacterial strains, DH-69, EH-24, and ECK-19 isolated from coastal sediments.</title>
        <authorList>
            <person name="Ye Y.-Q."/>
            <person name="Du Z.-J."/>
        </authorList>
    </citation>
    <scope>NUCLEOTIDE SEQUENCE [LARGE SCALE GENOMIC DNA]</scope>
    <source>
        <strain evidence="8 9">ECK-19</strain>
    </source>
</reference>
<dbReference type="PANTHER" id="PTHR45663:SF11">
    <property type="entry name" value="GEO12009P1"/>
    <property type="match status" value="1"/>
</dbReference>
<comment type="similarity">
    <text evidence="1">Belongs to the thioredoxin family.</text>
</comment>
<dbReference type="Gene3D" id="3.40.30.10">
    <property type="entry name" value="Glutaredoxin"/>
    <property type="match status" value="1"/>
</dbReference>
<dbReference type="NCBIfam" id="TIGR01068">
    <property type="entry name" value="thioredoxin"/>
    <property type="match status" value="1"/>
</dbReference>
<dbReference type="RefSeq" id="WP_369312622.1">
    <property type="nucleotide sequence ID" value="NZ_JBEHZE010000001.1"/>
</dbReference>
<evidence type="ECO:0000313" key="8">
    <source>
        <dbReference type="EMBL" id="MEX6632698.1"/>
    </source>
</evidence>
<dbReference type="PANTHER" id="PTHR45663">
    <property type="entry name" value="GEO12009P1"/>
    <property type="match status" value="1"/>
</dbReference>
<dbReference type="Pfam" id="PF14559">
    <property type="entry name" value="TPR_19"/>
    <property type="match status" value="1"/>
</dbReference>
<evidence type="ECO:0000256" key="5">
    <source>
        <dbReference type="ARBA" id="ARBA00023284"/>
    </source>
</evidence>
<keyword evidence="5" id="KW-0676">Redox-active center</keyword>
<organism evidence="8 9">
    <name type="scientific">Hyphococcus lacteus</name>
    <dbReference type="NCBI Taxonomy" id="3143536"/>
    <lineage>
        <taxon>Bacteria</taxon>
        <taxon>Pseudomonadati</taxon>
        <taxon>Pseudomonadota</taxon>
        <taxon>Alphaproteobacteria</taxon>
        <taxon>Parvularculales</taxon>
        <taxon>Parvularculaceae</taxon>
        <taxon>Hyphococcus</taxon>
    </lineage>
</organism>
<keyword evidence="3" id="KW-0249">Electron transport</keyword>
<dbReference type="EMBL" id="JBEHZE010000001">
    <property type="protein sequence ID" value="MEX6632698.1"/>
    <property type="molecule type" value="Genomic_DNA"/>
</dbReference>
<accession>A0ABV3Z2J9</accession>
<dbReference type="InterPro" id="IPR005746">
    <property type="entry name" value="Thioredoxin"/>
</dbReference>
<evidence type="ECO:0000256" key="2">
    <source>
        <dbReference type="ARBA" id="ARBA00022448"/>
    </source>
</evidence>
<dbReference type="Gene3D" id="1.25.40.10">
    <property type="entry name" value="Tetratricopeptide repeat domain"/>
    <property type="match status" value="2"/>
</dbReference>
<evidence type="ECO:0000259" key="7">
    <source>
        <dbReference type="PROSITE" id="PS51352"/>
    </source>
</evidence>
<dbReference type="PROSITE" id="PS00194">
    <property type="entry name" value="THIOREDOXIN_1"/>
    <property type="match status" value="1"/>
</dbReference>
<dbReference type="Proteomes" id="UP001560685">
    <property type="component" value="Unassembled WGS sequence"/>
</dbReference>
<name>A0ABV3Z2J9_9PROT</name>
<dbReference type="InterPro" id="IPR013766">
    <property type="entry name" value="Thioredoxin_domain"/>
</dbReference>
<dbReference type="PROSITE" id="PS51352">
    <property type="entry name" value="THIOREDOXIN_2"/>
    <property type="match status" value="1"/>
</dbReference>
<keyword evidence="2" id="KW-0813">Transport</keyword>
<dbReference type="CDD" id="cd02956">
    <property type="entry name" value="ybbN"/>
    <property type="match status" value="1"/>
</dbReference>
<keyword evidence="4" id="KW-1015">Disulfide bond</keyword>
<evidence type="ECO:0000256" key="3">
    <source>
        <dbReference type="ARBA" id="ARBA00022982"/>
    </source>
</evidence>
<dbReference type="Pfam" id="PF14561">
    <property type="entry name" value="TPR_20"/>
    <property type="match status" value="1"/>
</dbReference>
<dbReference type="InterPro" id="IPR036249">
    <property type="entry name" value="Thioredoxin-like_sf"/>
</dbReference>
<evidence type="ECO:0000313" key="9">
    <source>
        <dbReference type="Proteomes" id="UP001560685"/>
    </source>
</evidence>
<comment type="caution">
    <text evidence="8">The sequence shown here is derived from an EMBL/GenBank/DDBJ whole genome shotgun (WGS) entry which is preliminary data.</text>
</comment>
<dbReference type="SUPFAM" id="SSF52833">
    <property type="entry name" value="Thioredoxin-like"/>
    <property type="match status" value="1"/>
</dbReference>
<evidence type="ECO:0000256" key="4">
    <source>
        <dbReference type="ARBA" id="ARBA00023157"/>
    </source>
</evidence>
<evidence type="ECO:0000256" key="1">
    <source>
        <dbReference type="ARBA" id="ARBA00008987"/>
    </source>
</evidence>